<comment type="caution">
    <text evidence="3">The sequence shown here is derived from an EMBL/GenBank/DDBJ whole genome shotgun (WGS) entry which is preliminary data.</text>
</comment>
<name>A0AAP0M7C6_9ROSI</name>
<keyword evidence="4" id="KW-1185">Reference proteome</keyword>
<dbReference type="Proteomes" id="UP001428341">
    <property type="component" value="Unassembled WGS sequence"/>
</dbReference>
<protein>
    <recommendedName>
        <fullName evidence="2">Disease resistance protein Roq1-like winged-helix domain-containing protein</fullName>
    </recommendedName>
</protein>
<organism evidence="3 4">
    <name type="scientific">Citrus x changshan-huyou</name>
    <dbReference type="NCBI Taxonomy" id="2935761"/>
    <lineage>
        <taxon>Eukaryota</taxon>
        <taxon>Viridiplantae</taxon>
        <taxon>Streptophyta</taxon>
        <taxon>Embryophyta</taxon>
        <taxon>Tracheophyta</taxon>
        <taxon>Spermatophyta</taxon>
        <taxon>Magnoliopsida</taxon>
        <taxon>eudicotyledons</taxon>
        <taxon>Gunneridae</taxon>
        <taxon>Pentapetalae</taxon>
        <taxon>rosids</taxon>
        <taxon>malvids</taxon>
        <taxon>Sapindales</taxon>
        <taxon>Rutaceae</taxon>
        <taxon>Aurantioideae</taxon>
        <taxon>Citrus</taxon>
    </lineage>
</organism>
<sequence>MLFLAIACFYEGKFRDYVKKILKYCDFEPIIGIVSLIEKSLLTIDDFSGQRMHELLQVLKSQPTKLVFTQFFLDKLEFFARGRRHYAEPRKLLCPIFFVFVYHHIYISPEVTVLVIAQPTFPQQVVSEPTVRTWGDTESSVNKGDKSLRILVFNWDRVPVQSTGNFPGAFIHAK</sequence>
<feature type="domain" description="Disease resistance protein Roq1-like winged-helix" evidence="2">
    <location>
        <begin position="2"/>
        <end position="57"/>
    </location>
</feature>
<accession>A0AAP0M7C6</accession>
<proteinExistence type="predicted"/>
<dbReference type="InterPro" id="IPR058192">
    <property type="entry name" value="WHD_ROQ1-like"/>
</dbReference>
<evidence type="ECO:0000313" key="4">
    <source>
        <dbReference type="Proteomes" id="UP001428341"/>
    </source>
</evidence>
<dbReference type="EMBL" id="JBCGBO010000005">
    <property type="protein sequence ID" value="KAK9200146.1"/>
    <property type="molecule type" value="Genomic_DNA"/>
</dbReference>
<reference evidence="3 4" key="1">
    <citation type="submission" date="2024-05" db="EMBL/GenBank/DDBJ databases">
        <title>Haplotype-resolved chromosome-level genome assembly of Huyou (Citrus changshanensis).</title>
        <authorList>
            <person name="Miao C."/>
            <person name="Chen W."/>
            <person name="Wu Y."/>
            <person name="Wang L."/>
            <person name="Zhao S."/>
            <person name="Grierson D."/>
            <person name="Xu C."/>
            <person name="Chen K."/>
        </authorList>
    </citation>
    <scope>NUCLEOTIDE SEQUENCE [LARGE SCALE GENOMIC DNA]</scope>
    <source>
        <strain evidence="3">01-14</strain>
        <tissue evidence="3">Leaf</tissue>
    </source>
</reference>
<evidence type="ECO:0000313" key="3">
    <source>
        <dbReference type="EMBL" id="KAK9200146.1"/>
    </source>
</evidence>
<dbReference type="AlphaFoldDB" id="A0AAP0M7C6"/>
<evidence type="ECO:0000259" key="2">
    <source>
        <dbReference type="Pfam" id="PF23282"/>
    </source>
</evidence>
<keyword evidence="1" id="KW-0677">Repeat</keyword>
<gene>
    <name evidence="3" type="ORF">WN944_015342</name>
</gene>
<dbReference type="Pfam" id="PF23282">
    <property type="entry name" value="WHD_ROQ1"/>
    <property type="match status" value="1"/>
</dbReference>
<evidence type="ECO:0000256" key="1">
    <source>
        <dbReference type="ARBA" id="ARBA00022737"/>
    </source>
</evidence>